<dbReference type="AlphaFoldDB" id="A0A0C9VQ55"/>
<dbReference type="EMBL" id="KN837118">
    <property type="protein sequence ID" value="KIJ44392.1"/>
    <property type="molecule type" value="Genomic_DNA"/>
</dbReference>
<evidence type="ECO:0000313" key="3">
    <source>
        <dbReference type="Proteomes" id="UP000054279"/>
    </source>
</evidence>
<organism evidence="2 3">
    <name type="scientific">Sphaerobolus stellatus (strain SS14)</name>
    <dbReference type="NCBI Taxonomy" id="990650"/>
    <lineage>
        <taxon>Eukaryota</taxon>
        <taxon>Fungi</taxon>
        <taxon>Dikarya</taxon>
        <taxon>Basidiomycota</taxon>
        <taxon>Agaricomycotina</taxon>
        <taxon>Agaricomycetes</taxon>
        <taxon>Phallomycetidae</taxon>
        <taxon>Geastrales</taxon>
        <taxon>Sphaerobolaceae</taxon>
        <taxon>Sphaerobolus</taxon>
    </lineage>
</organism>
<keyword evidence="3" id="KW-1185">Reference proteome</keyword>
<feature type="compositionally biased region" description="Polar residues" evidence="1">
    <location>
        <begin position="24"/>
        <end position="36"/>
    </location>
</feature>
<dbReference type="HOGENOM" id="CLU_1321683_0_0_1"/>
<evidence type="ECO:0000313" key="2">
    <source>
        <dbReference type="EMBL" id="KIJ44392.1"/>
    </source>
</evidence>
<feature type="region of interest" description="Disordered" evidence="1">
    <location>
        <begin position="24"/>
        <end position="53"/>
    </location>
</feature>
<proteinExistence type="predicted"/>
<accession>A0A0C9VQ55</accession>
<dbReference type="OrthoDB" id="3223176at2759"/>
<sequence>MAASFDNTDTAALPAYEALALPGQQVSSPVNANSSEEQPRAPPPRASTMAGLDTSGFIGSGGVRLPLSQTEKEREDLRNLSHLASCGTQVWVRGFDEEHRWDPCECYNAAISQLDVLLPLLSPPTGQVPPTTALRTVMVRLPDLPSADIEYHNVKEGREEISRALKSWLRKPTVEPASMWTFADVLIRRVRHEGFAVVEEWWDFNGGFVQLVVRC</sequence>
<reference evidence="2 3" key="1">
    <citation type="submission" date="2014-06" db="EMBL/GenBank/DDBJ databases">
        <title>Evolutionary Origins and Diversification of the Mycorrhizal Mutualists.</title>
        <authorList>
            <consortium name="DOE Joint Genome Institute"/>
            <consortium name="Mycorrhizal Genomics Consortium"/>
            <person name="Kohler A."/>
            <person name="Kuo A."/>
            <person name="Nagy L.G."/>
            <person name="Floudas D."/>
            <person name="Copeland A."/>
            <person name="Barry K.W."/>
            <person name="Cichocki N."/>
            <person name="Veneault-Fourrey C."/>
            <person name="LaButti K."/>
            <person name="Lindquist E.A."/>
            <person name="Lipzen A."/>
            <person name="Lundell T."/>
            <person name="Morin E."/>
            <person name="Murat C."/>
            <person name="Riley R."/>
            <person name="Ohm R."/>
            <person name="Sun H."/>
            <person name="Tunlid A."/>
            <person name="Henrissat B."/>
            <person name="Grigoriev I.V."/>
            <person name="Hibbett D.S."/>
            <person name="Martin F."/>
        </authorList>
    </citation>
    <scope>NUCLEOTIDE SEQUENCE [LARGE SCALE GENOMIC DNA]</scope>
    <source>
        <strain evidence="2 3">SS14</strain>
    </source>
</reference>
<dbReference type="Proteomes" id="UP000054279">
    <property type="component" value="Unassembled WGS sequence"/>
</dbReference>
<protein>
    <submittedName>
        <fullName evidence="2">Uncharacterized protein</fullName>
    </submittedName>
</protein>
<evidence type="ECO:0000256" key="1">
    <source>
        <dbReference type="SAM" id="MobiDB-lite"/>
    </source>
</evidence>
<gene>
    <name evidence="2" type="ORF">M422DRAFT_779465</name>
</gene>
<name>A0A0C9VQ55_SPHS4</name>